<keyword evidence="2" id="KW-1185">Reference proteome</keyword>
<dbReference type="EMBL" id="BAAAPB010000004">
    <property type="protein sequence ID" value="GAA1970197.1"/>
    <property type="molecule type" value="Genomic_DNA"/>
</dbReference>
<reference evidence="2" key="1">
    <citation type="journal article" date="2019" name="Int. J. Syst. Evol. Microbiol.">
        <title>The Global Catalogue of Microorganisms (GCM) 10K type strain sequencing project: providing services to taxonomists for standard genome sequencing and annotation.</title>
        <authorList>
            <consortium name="The Broad Institute Genomics Platform"/>
            <consortium name="The Broad Institute Genome Sequencing Center for Infectious Disease"/>
            <person name="Wu L."/>
            <person name="Ma J."/>
        </authorList>
    </citation>
    <scope>NUCLEOTIDE SEQUENCE [LARGE SCALE GENOMIC DNA]</scope>
    <source>
        <strain evidence="2">JCM 15309</strain>
    </source>
</reference>
<proteinExistence type="predicted"/>
<sequence>MVGVMSGIRVVEVAAWTYVPVAGALMTEWGADVLKIEHPEVGDPQRGLVSSGLIPAGGVAHMFELPNRGKRSVALDLKTEEGHALLMKLVSTADVFLTNFRPSARKKLKIDVDDVRAHNPDIIYARGSAAGQEGPESERGGYDLTSFWARTGIASNVSPDSLGYPVTMPGPAFGDVLGGLALAGAISTALFHRQRTGEALTVDGSLLATGAWAMGGTIAGAYAFNQKVYPKHTPDRAPNPLVNTYRTADDRFVTLVMLESDRFWPELVTALGAPELITDERFDSHAKRAQNNVEACAALSQAFSKRTYTEWEPILETLNGAWAKVQHPLEVVEDPQVVANNYIADLEDHNGTPFKLVAAPVQFNESPGETRRSPEHGEHTDEVLQEVGYSMEEIIELKVSGAIL</sequence>
<name>A0ABP5CWL6_9ACTN</name>
<dbReference type="InterPro" id="IPR003673">
    <property type="entry name" value="CoA-Trfase_fam_III"/>
</dbReference>
<dbReference type="Gene3D" id="3.40.50.10540">
    <property type="entry name" value="Crotonobetainyl-coa:carnitine coa-transferase, domain 1"/>
    <property type="match status" value="1"/>
</dbReference>
<dbReference type="Proteomes" id="UP001500571">
    <property type="component" value="Unassembled WGS sequence"/>
</dbReference>
<dbReference type="InterPro" id="IPR050509">
    <property type="entry name" value="CoA-transferase_III"/>
</dbReference>
<evidence type="ECO:0000313" key="2">
    <source>
        <dbReference type="Proteomes" id="UP001500571"/>
    </source>
</evidence>
<dbReference type="InterPro" id="IPR044855">
    <property type="entry name" value="CoA-Trfase_III_dom3_sf"/>
</dbReference>
<keyword evidence="1" id="KW-0808">Transferase</keyword>
<evidence type="ECO:0000313" key="1">
    <source>
        <dbReference type="EMBL" id="GAA1970197.1"/>
    </source>
</evidence>
<gene>
    <name evidence="1" type="ORF">GCM10009798_33650</name>
</gene>
<dbReference type="PANTHER" id="PTHR48228">
    <property type="entry name" value="SUCCINYL-COA--D-CITRAMALATE COA-TRANSFERASE"/>
    <property type="match status" value="1"/>
</dbReference>
<dbReference type="SUPFAM" id="SSF89796">
    <property type="entry name" value="CoA-transferase family III (CaiB/BaiF)"/>
    <property type="match status" value="1"/>
</dbReference>
<dbReference type="PANTHER" id="PTHR48228:SF2">
    <property type="entry name" value="E-CINNAMOYL-COA:R-PHENYLLACTATE COA TRANSFERASE LARGE SUBUNIT"/>
    <property type="match status" value="1"/>
</dbReference>
<dbReference type="Pfam" id="PF02515">
    <property type="entry name" value="CoA_transf_3"/>
    <property type="match status" value="1"/>
</dbReference>
<dbReference type="GO" id="GO:0016740">
    <property type="term" value="F:transferase activity"/>
    <property type="evidence" value="ECO:0007669"/>
    <property type="project" value="UniProtKB-KW"/>
</dbReference>
<dbReference type="Gene3D" id="3.30.1540.10">
    <property type="entry name" value="formyl-coa transferase, domain 3"/>
    <property type="match status" value="1"/>
</dbReference>
<comment type="caution">
    <text evidence="1">The sequence shown here is derived from an EMBL/GenBank/DDBJ whole genome shotgun (WGS) entry which is preliminary data.</text>
</comment>
<protein>
    <submittedName>
        <fullName evidence="1">CoA transferase</fullName>
    </submittedName>
</protein>
<accession>A0ABP5CWL6</accession>
<dbReference type="InterPro" id="IPR023606">
    <property type="entry name" value="CoA-Trfase_III_dom_1_sf"/>
</dbReference>
<organism evidence="1 2">
    <name type="scientific">Nocardioides panacihumi</name>
    <dbReference type="NCBI Taxonomy" id="400774"/>
    <lineage>
        <taxon>Bacteria</taxon>
        <taxon>Bacillati</taxon>
        <taxon>Actinomycetota</taxon>
        <taxon>Actinomycetes</taxon>
        <taxon>Propionibacteriales</taxon>
        <taxon>Nocardioidaceae</taxon>
        <taxon>Nocardioides</taxon>
    </lineage>
</organism>